<dbReference type="OrthoDB" id="3173471at2"/>
<protein>
    <recommendedName>
        <fullName evidence="3">DUF559 domain-containing protein</fullName>
    </recommendedName>
</protein>
<accession>A0A2U2NBT2</accession>
<dbReference type="InterPro" id="IPR011335">
    <property type="entry name" value="Restrct_endonuc-II-like"/>
</dbReference>
<dbReference type="SUPFAM" id="SSF52980">
    <property type="entry name" value="Restriction endonuclease-like"/>
    <property type="match status" value="1"/>
</dbReference>
<dbReference type="Proteomes" id="UP000245876">
    <property type="component" value="Unassembled WGS sequence"/>
</dbReference>
<proteinExistence type="predicted"/>
<evidence type="ECO:0000313" key="1">
    <source>
        <dbReference type="EMBL" id="PWG66494.1"/>
    </source>
</evidence>
<organism evidence="1 2">
    <name type="scientific">Bifidobacterium callitrichidarum</name>
    <dbReference type="NCBI Taxonomy" id="2052941"/>
    <lineage>
        <taxon>Bacteria</taxon>
        <taxon>Bacillati</taxon>
        <taxon>Actinomycetota</taxon>
        <taxon>Actinomycetes</taxon>
        <taxon>Bifidobacteriales</taxon>
        <taxon>Bifidobacteriaceae</taxon>
        <taxon>Bifidobacterium</taxon>
    </lineage>
</organism>
<dbReference type="Gene3D" id="3.40.960.10">
    <property type="entry name" value="VSR Endonuclease"/>
    <property type="match status" value="1"/>
</dbReference>
<evidence type="ECO:0000313" key="2">
    <source>
        <dbReference type="Proteomes" id="UP000245876"/>
    </source>
</evidence>
<reference evidence="1 2" key="1">
    <citation type="journal article" date="2018" name="Int. J. Syst. Evol. Microbiol.">
        <title>Bifidobacterium callitrichidarum sp. nov. from the faeces of the emperor tamarin (Saguinus imperator).</title>
        <authorList>
            <person name="Modesto M."/>
            <person name="Michelini S."/>
            <person name="Sansosti M.C."/>
            <person name="De Filippo C."/>
            <person name="Cavalieri D."/>
            <person name="Qvirist L."/>
            <person name="Andlid T."/>
            <person name="Spiezio C."/>
            <person name="Sandri C."/>
            <person name="Pascarelli S."/>
            <person name="Sgorbati B."/>
            <person name="Mattarelli P."/>
        </authorList>
    </citation>
    <scope>NUCLEOTIDE SEQUENCE [LARGE SCALE GENOMIC DNA]</scope>
    <source>
        <strain evidence="1 2">TRI 5</strain>
    </source>
</reference>
<dbReference type="EMBL" id="QFFM01000005">
    <property type="protein sequence ID" value="PWG66494.1"/>
    <property type="molecule type" value="Genomic_DNA"/>
</dbReference>
<comment type="caution">
    <text evidence="1">The sequence shown here is derived from an EMBL/GenBank/DDBJ whole genome shotgun (WGS) entry which is preliminary data.</text>
</comment>
<sequence length="309" mass="34624">MGEELDRRRLDMLQRCTDEAKRMGRQLLFGMTTSLILQSVPLPAECDLETEALHTVSSARNRRIRARNSALRTHLWKHVATARKVKINGYVLALDLFHVWAQLSTHLSFASLVVLGDAIVAATSSQPRLARGRDADAVYADLVRFTQKLPLFKGRESCIKALPLIMPGSGSPKESELRLALLRHGLPCPELNYTVPNLRFASGVVMTVDMAWPDCRIAVEYDGDHHRTDKTQWRRDQEKRSRLLGRGWAVFVATAASIQDESAAAEFAFAVARALALRGCSFAFRVLPMPLERLARRMRRLAARPDGAQ</sequence>
<gene>
    <name evidence="1" type="ORF">DF196_03145</name>
</gene>
<evidence type="ECO:0008006" key="3">
    <source>
        <dbReference type="Google" id="ProtNLM"/>
    </source>
</evidence>
<name>A0A2U2NBT2_9BIFI</name>
<dbReference type="AlphaFoldDB" id="A0A2U2NBT2"/>
<keyword evidence="2" id="KW-1185">Reference proteome</keyword>